<proteinExistence type="predicted"/>
<dbReference type="EMBL" id="JACGWN010000007">
    <property type="protein sequence ID" value="KAL0443831.1"/>
    <property type="molecule type" value="Genomic_DNA"/>
</dbReference>
<evidence type="ECO:0000313" key="2">
    <source>
        <dbReference type="EMBL" id="KAL0443831.1"/>
    </source>
</evidence>
<dbReference type="Pfam" id="PF00078">
    <property type="entry name" value="RVT_1"/>
    <property type="match status" value="1"/>
</dbReference>
<dbReference type="InterPro" id="IPR000477">
    <property type="entry name" value="RT_dom"/>
</dbReference>
<comment type="caution">
    <text evidence="2">The sequence shown here is derived from an EMBL/GenBank/DDBJ whole genome shotgun (WGS) entry which is preliminary data.</text>
</comment>
<dbReference type="CDD" id="cd01650">
    <property type="entry name" value="RT_nLTR_like"/>
    <property type="match status" value="1"/>
</dbReference>
<protein>
    <submittedName>
        <fullName evidence="2">Mitochondrial protein</fullName>
    </submittedName>
</protein>
<sequence>MQRFRTNLIHKIRNVEGNWVCSEEGIKQCISSHFRNVYASNRPQPVDIARGIEHLRQVVDASMREELLQPYTALEVSKTLSQMAPLKSPGPNDRIISPMQSAFVPGRLIYDNILLAFELNHFLNTKTRGAQGWMALKLDISKAYDKVEWSFLDQVMSKLGFPPPFIRLIMLCVSTISYFFMLGGKQFGSLVPDRGLRQGDPLSPYLFLLCTESFSALLQSAEREGKIRGVEVCRGAPPISHLLFADDTLIFCQASQTNAQAIGEVLELYRRASGQEINFLKSSVAFSRNTREDICSLITGALTIRRENKMELYLGLPSKAARSKRELFFHYSGP</sequence>
<dbReference type="SUPFAM" id="SSF56672">
    <property type="entry name" value="DNA/RNA polymerases"/>
    <property type="match status" value="1"/>
</dbReference>
<dbReference type="PANTHER" id="PTHR19446">
    <property type="entry name" value="REVERSE TRANSCRIPTASES"/>
    <property type="match status" value="1"/>
</dbReference>
<gene>
    <name evidence="2" type="ORF">Slati_2105800</name>
</gene>
<dbReference type="AlphaFoldDB" id="A0AAW2WV56"/>
<feature type="domain" description="Reverse transcriptase" evidence="1">
    <location>
        <begin position="1"/>
        <end position="318"/>
    </location>
</feature>
<feature type="non-terminal residue" evidence="2">
    <location>
        <position position="334"/>
    </location>
</feature>
<name>A0AAW2WV56_9LAMI</name>
<dbReference type="InterPro" id="IPR043502">
    <property type="entry name" value="DNA/RNA_pol_sf"/>
</dbReference>
<dbReference type="PROSITE" id="PS50878">
    <property type="entry name" value="RT_POL"/>
    <property type="match status" value="1"/>
</dbReference>
<organism evidence="2">
    <name type="scientific">Sesamum latifolium</name>
    <dbReference type="NCBI Taxonomy" id="2727402"/>
    <lineage>
        <taxon>Eukaryota</taxon>
        <taxon>Viridiplantae</taxon>
        <taxon>Streptophyta</taxon>
        <taxon>Embryophyta</taxon>
        <taxon>Tracheophyta</taxon>
        <taxon>Spermatophyta</taxon>
        <taxon>Magnoliopsida</taxon>
        <taxon>eudicotyledons</taxon>
        <taxon>Gunneridae</taxon>
        <taxon>Pentapetalae</taxon>
        <taxon>asterids</taxon>
        <taxon>lamiids</taxon>
        <taxon>Lamiales</taxon>
        <taxon>Pedaliaceae</taxon>
        <taxon>Sesamum</taxon>
    </lineage>
</organism>
<evidence type="ECO:0000259" key="1">
    <source>
        <dbReference type="PROSITE" id="PS50878"/>
    </source>
</evidence>
<reference evidence="2" key="1">
    <citation type="submission" date="2020-06" db="EMBL/GenBank/DDBJ databases">
        <authorList>
            <person name="Li T."/>
            <person name="Hu X."/>
            <person name="Zhang T."/>
            <person name="Song X."/>
            <person name="Zhang H."/>
            <person name="Dai N."/>
            <person name="Sheng W."/>
            <person name="Hou X."/>
            <person name="Wei L."/>
        </authorList>
    </citation>
    <scope>NUCLEOTIDE SEQUENCE</scope>
    <source>
        <strain evidence="2">KEN1</strain>
        <tissue evidence="2">Leaf</tissue>
    </source>
</reference>
<reference evidence="2" key="2">
    <citation type="journal article" date="2024" name="Plant">
        <title>Genomic evolution and insights into agronomic trait innovations of Sesamum species.</title>
        <authorList>
            <person name="Miao H."/>
            <person name="Wang L."/>
            <person name="Qu L."/>
            <person name="Liu H."/>
            <person name="Sun Y."/>
            <person name="Le M."/>
            <person name="Wang Q."/>
            <person name="Wei S."/>
            <person name="Zheng Y."/>
            <person name="Lin W."/>
            <person name="Duan Y."/>
            <person name="Cao H."/>
            <person name="Xiong S."/>
            <person name="Wang X."/>
            <person name="Wei L."/>
            <person name="Li C."/>
            <person name="Ma Q."/>
            <person name="Ju M."/>
            <person name="Zhao R."/>
            <person name="Li G."/>
            <person name="Mu C."/>
            <person name="Tian Q."/>
            <person name="Mei H."/>
            <person name="Zhang T."/>
            <person name="Gao T."/>
            <person name="Zhang H."/>
        </authorList>
    </citation>
    <scope>NUCLEOTIDE SEQUENCE</scope>
    <source>
        <strain evidence="2">KEN1</strain>
    </source>
</reference>
<accession>A0AAW2WV56</accession>